<evidence type="ECO:0000259" key="3">
    <source>
        <dbReference type="PROSITE" id="PS50977"/>
    </source>
</evidence>
<dbReference type="OrthoDB" id="7506349at2"/>
<dbReference type="Proteomes" id="UP000248924">
    <property type="component" value="Unassembled WGS sequence"/>
</dbReference>
<sequence length="192" mass="20361">MDARQRQLLDAAITVLGTRGTRHLTHRAVDDQAALPTGSTSNRYRTREALLAGVLTRLLDLETTGWNHLAGNLDQIDPDTVATALGTLVHDLTTTGRTLTLARLAIFAEAAHQPALQQQIAHRQRDLAAWATPLLAALGARHPATALRLLLALVDGLLNNQLANPDPAFDPTTAIATVLPAILSAPAAPQPA</sequence>
<proteinExistence type="predicted"/>
<feature type="domain" description="HTH tetR-type" evidence="3">
    <location>
        <begin position="2"/>
        <end position="62"/>
    </location>
</feature>
<dbReference type="Pfam" id="PF17940">
    <property type="entry name" value="TetR_C_31"/>
    <property type="match status" value="1"/>
</dbReference>
<dbReference type="EMBL" id="POTY01000469">
    <property type="protein sequence ID" value="PZG03365.1"/>
    <property type="molecule type" value="Genomic_DNA"/>
</dbReference>
<evidence type="ECO:0000256" key="1">
    <source>
        <dbReference type="ARBA" id="ARBA00023125"/>
    </source>
</evidence>
<dbReference type="RefSeq" id="WP_111220180.1">
    <property type="nucleotide sequence ID" value="NZ_POTY01000469.1"/>
</dbReference>
<keyword evidence="1 2" id="KW-0238">DNA-binding</keyword>
<gene>
    <name evidence="4" type="ORF">C1I95_33850</name>
</gene>
<dbReference type="InterPro" id="IPR036271">
    <property type="entry name" value="Tet_transcr_reg_TetR-rel_C_sf"/>
</dbReference>
<feature type="DNA-binding region" description="H-T-H motif" evidence="2">
    <location>
        <begin position="25"/>
        <end position="44"/>
    </location>
</feature>
<name>A0A2W2DDT2_9ACTN</name>
<dbReference type="GO" id="GO:0003677">
    <property type="term" value="F:DNA binding"/>
    <property type="evidence" value="ECO:0007669"/>
    <property type="project" value="UniProtKB-UniRule"/>
</dbReference>
<dbReference type="SUPFAM" id="SSF48498">
    <property type="entry name" value="Tetracyclin repressor-like, C-terminal domain"/>
    <property type="match status" value="1"/>
</dbReference>
<accession>A0A2W2DDT2</accession>
<dbReference type="Gene3D" id="1.10.357.10">
    <property type="entry name" value="Tetracycline Repressor, domain 2"/>
    <property type="match status" value="1"/>
</dbReference>
<dbReference type="SUPFAM" id="SSF46689">
    <property type="entry name" value="Homeodomain-like"/>
    <property type="match status" value="1"/>
</dbReference>
<dbReference type="InterPro" id="IPR001647">
    <property type="entry name" value="HTH_TetR"/>
</dbReference>
<dbReference type="InterPro" id="IPR041583">
    <property type="entry name" value="TetR_C_31"/>
</dbReference>
<organism evidence="4 5">
    <name type="scientific">Micromonospora craterilacus</name>
    <dbReference type="NCBI Taxonomy" id="1655439"/>
    <lineage>
        <taxon>Bacteria</taxon>
        <taxon>Bacillati</taxon>
        <taxon>Actinomycetota</taxon>
        <taxon>Actinomycetes</taxon>
        <taxon>Micromonosporales</taxon>
        <taxon>Micromonosporaceae</taxon>
        <taxon>Micromonospora</taxon>
    </lineage>
</organism>
<protein>
    <submittedName>
        <fullName evidence="4">TetR family transcriptional regulator</fullName>
    </submittedName>
</protein>
<evidence type="ECO:0000313" key="5">
    <source>
        <dbReference type="Proteomes" id="UP000248924"/>
    </source>
</evidence>
<evidence type="ECO:0000313" key="4">
    <source>
        <dbReference type="EMBL" id="PZG03365.1"/>
    </source>
</evidence>
<evidence type="ECO:0000256" key="2">
    <source>
        <dbReference type="PROSITE-ProRule" id="PRU00335"/>
    </source>
</evidence>
<dbReference type="PROSITE" id="PS50977">
    <property type="entry name" value="HTH_TETR_2"/>
    <property type="match status" value="1"/>
</dbReference>
<dbReference type="InterPro" id="IPR009057">
    <property type="entry name" value="Homeodomain-like_sf"/>
</dbReference>
<keyword evidence="5" id="KW-1185">Reference proteome</keyword>
<reference evidence="4 5" key="1">
    <citation type="submission" date="2018-01" db="EMBL/GenBank/DDBJ databases">
        <title>Draft genome sequence of Jishengella sp. NA12.</title>
        <authorList>
            <person name="Sahin N."/>
            <person name="Ay H."/>
            <person name="Saygin H."/>
        </authorList>
    </citation>
    <scope>NUCLEOTIDE SEQUENCE [LARGE SCALE GENOMIC DNA]</scope>
    <source>
        <strain evidence="4 5">NA12</strain>
    </source>
</reference>
<comment type="caution">
    <text evidence="4">The sequence shown here is derived from an EMBL/GenBank/DDBJ whole genome shotgun (WGS) entry which is preliminary data.</text>
</comment>
<dbReference type="AlphaFoldDB" id="A0A2W2DDT2"/>